<evidence type="ECO:0000313" key="13">
    <source>
        <dbReference type="EMBL" id="BCJ87004.1"/>
    </source>
</evidence>
<keyword evidence="14" id="KW-1185">Reference proteome</keyword>
<dbReference type="Proteomes" id="UP000593802">
    <property type="component" value="Chromosome"/>
</dbReference>
<evidence type="ECO:0000313" key="14">
    <source>
        <dbReference type="Proteomes" id="UP000593802"/>
    </source>
</evidence>
<dbReference type="InterPro" id="IPR014358">
    <property type="entry name" value="Enoyl-ACP_Rdtase_NADH"/>
</dbReference>
<feature type="binding site" evidence="12">
    <location>
        <position position="163"/>
    </location>
    <ligand>
        <name>NAD(+)</name>
        <dbReference type="ChEBI" id="CHEBI:57540"/>
    </ligand>
</feature>
<dbReference type="SUPFAM" id="SSF51735">
    <property type="entry name" value="NAD(P)-binding Rossmann-fold domains"/>
    <property type="match status" value="1"/>
</dbReference>
<evidence type="ECO:0000256" key="7">
    <source>
        <dbReference type="ARBA" id="ARBA00023098"/>
    </source>
</evidence>
<feature type="binding site" evidence="11">
    <location>
        <position position="96"/>
    </location>
    <ligand>
        <name>substrate</name>
    </ligand>
</feature>
<feature type="binding site" evidence="12">
    <location>
        <begin position="20"/>
        <end position="21"/>
    </location>
    <ligand>
        <name>NAD(+)</name>
        <dbReference type="ChEBI" id="CHEBI:57540"/>
    </ligand>
</feature>
<feature type="active site" description="Proton acceptor" evidence="10">
    <location>
        <position position="146"/>
    </location>
</feature>
<evidence type="ECO:0000256" key="5">
    <source>
        <dbReference type="ARBA" id="ARBA00023002"/>
    </source>
</evidence>
<keyword evidence="7" id="KW-0443">Lipid metabolism</keyword>
<proteinExistence type="inferred from homology"/>
<feature type="binding site" evidence="12">
    <location>
        <begin position="65"/>
        <end position="66"/>
    </location>
    <ligand>
        <name>NAD(+)</name>
        <dbReference type="ChEBI" id="CHEBI:57540"/>
    </ligand>
</feature>
<evidence type="ECO:0000256" key="3">
    <source>
        <dbReference type="ARBA" id="ARBA00022516"/>
    </source>
</evidence>
<dbReference type="GO" id="GO:0006633">
    <property type="term" value="P:fatty acid biosynthetic process"/>
    <property type="evidence" value="ECO:0007669"/>
    <property type="project" value="UniProtKB-KW"/>
</dbReference>
<dbReference type="NCBIfam" id="NF006369">
    <property type="entry name" value="PRK08594.1"/>
    <property type="match status" value="1"/>
</dbReference>
<keyword evidence="4" id="KW-0276">Fatty acid metabolism</keyword>
<evidence type="ECO:0000256" key="4">
    <source>
        <dbReference type="ARBA" id="ARBA00022832"/>
    </source>
</evidence>
<dbReference type="AlphaFoldDB" id="A0A7I8DA63"/>
<feature type="binding site" evidence="12">
    <location>
        <position position="93"/>
    </location>
    <ligand>
        <name>NAD(+)</name>
        <dbReference type="ChEBI" id="CHEBI:57540"/>
    </ligand>
</feature>
<dbReference type="PANTHER" id="PTHR43159:SF2">
    <property type="entry name" value="ENOYL-[ACYL-CARRIER-PROTEIN] REDUCTASE [NADH], CHLOROPLASTIC"/>
    <property type="match status" value="1"/>
</dbReference>
<dbReference type="Gene3D" id="3.40.50.720">
    <property type="entry name" value="NAD(P)-binding Rossmann-like Domain"/>
    <property type="match status" value="1"/>
</dbReference>
<sequence length="256" mass="27829">MQNLLNGKTILIMGVANERSIAWGITQSLHNAGARLAFTYQGERVERRIKELVKDIPNAIVLPCDVTKDEEIDQVFDTLEKEVGTLHGLVHSLAFAQKEDLEGKFVDTSRNGYALAQDISAYSLVAVTQRARRLMKEGGSIVTMTYLGGERVIQGYNMMGVAKAALDSCMKYLAADLGPDNIRVNAISAGPIMTLAARGVRDFTSMLKVVTERAPLRRGVTQEEVGNTALFLLSNLASGITGEILHVDAGYNILGM</sequence>
<keyword evidence="8 9" id="KW-0275">Fatty acid biosynthesis</keyword>
<feature type="binding site" evidence="12">
    <location>
        <position position="14"/>
    </location>
    <ligand>
        <name>NAD(+)</name>
        <dbReference type="ChEBI" id="CHEBI:57540"/>
    </ligand>
</feature>
<evidence type="ECO:0000256" key="2">
    <source>
        <dbReference type="ARBA" id="ARBA00009233"/>
    </source>
</evidence>
<comment type="catalytic activity">
    <reaction evidence="9">
        <text>a 2,3-saturated acyl-[ACP] + NAD(+) = a (2E)-enoyl-[ACP] + NADH + H(+)</text>
        <dbReference type="Rhea" id="RHEA:10240"/>
        <dbReference type="Rhea" id="RHEA-COMP:9925"/>
        <dbReference type="Rhea" id="RHEA-COMP:9926"/>
        <dbReference type="ChEBI" id="CHEBI:15378"/>
        <dbReference type="ChEBI" id="CHEBI:57540"/>
        <dbReference type="ChEBI" id="CHEBI:57945"/>
        <dbReference type="ChEBI" id="CHEBI:78784"/>
        <dbReference type="ChEBI" id="CHEBI:78785"/>
        <dbReference type="EC" id="1.3.1.9"/>
    </reaction>
</comment>
<dbReference type="RefSeq" id="WP_200756585.1">
    <property type="nucleotide sequence ID" value="NZ_AP023366.1"/>
</dbReference>
<feature type="binding site" evidence="12">
    <location>
        <begin position="192"/>
        <end position="196"/>
    </location>
    <ligand>
        <name>NAD(+)</name>
        <dbReference type="ChEBI" id="CHEBI:57540"/>
    </ligand>
</feature>
<evidence type="ECO:0000256" key="6">
    <source>
        <dbReference type="ARBA" id="ARBA00023027"/>
    </source>
</evidence>
<dbReference type="EMBL" id="AP023366">
    <property type="protein sequence ID" value="BCJ87004.1"/>
    <property type="molecule type" value="Genomic_DNA"/>
</dbReference>
<dbReference type="PANTHER" id="PTHR43159">
    <property type="entry name" value="ENOYL-[ACYL-CARRIER-PROTEIN] REDUCTASE"/>
    <property type="match status" value="1"/>
</dbReference>
<comment type="similarity">
    <text evidence="2 9">Belongs to the short-chain dehydrogenases/reductases (SDR) family. FabI subfamily.</text>
</comment>
<dbReference type="Gene3D" id="1.10.8.400">
    <property type="entry name" value="Enoyl acyl carrier protein reductase"/>
    <property type="match status" value="1"/>
</dbReference>
<protein>
    <recommendedName>
        <fullName evidence="9">Enoyl-[acyl-carrier-protein] reductase [NADH]</fullName>
        <ecNumber evidence="9">1.3.1.9</ecNumber>
    </recommendedName>
</protein>
<dbReference type="FunFam" id="1.10.8.400:FF:000001">
    <property type="entry name" value="Enoyl-[acyl-carrier-protein] reductase [NADH]"/>
    <property type="match status" value="1"/>
</dbReference>
<name>A0A7I8DA63_9BACL</name>
<keyword evidence="6 9" id="KW-0520">NAD</keyword>
<reference evidence="13 14" key="1">
    <citation type="submission" date="2020-08" db="EMBL/GenBank/DDBJ databases">
        <title>Complete Genome Sequence of Effusibacillus dendaii Strain skT53, Isolated from Farmland soil.</title>
        <authorList>
            <person name="Konishi T."/>
            <person name="Kawasaki H."/>
        </authorList>
    </citation>
    <scope>NUCLEOTIDE SEQUENCE [LARGE SCALE GENOMIC DNA]</scope>
    <source>
        <strain evidence="14">skT53</strain>
    </source>
</reference>
<keyword evidence="5 9" id="KW-0560">Oxidoreductase</keyword>
<dbReference type="FunFam" id="3.40.50.720:FF:000054">
    <property type="entry name" value="Enoyl-[acyl-carrier-protein] reductase [NADH]"/>
    <property type="match status" value="1"/>
</dbReference>
<organism evidence="13 14">
    <name type="scientific">Effusibacillus dendaii</name>
    <dbReference type="NCBI Taxonomy" id="2743772"/>
    <lineage>
        <taxon>Bacteria</taxon>
        <taxon>Bacillati</taxon>
        <taxon>Bacillota</taxon>
        <taxon>Bacilli</taxon>
        <taxon>Bacillales</taxon>
        <taxon>Alicyclobacillaceae</taxon>
        <taxon>Effusibacillus</taxon>
    </lineage>
</organism>
<dbReference type="Pfam" id="PF13561">
    <property type="entry name" value="adh_short_C2"/>
    <property type="match status" value="1"/>
</dbReference>
<feature type="active site" description="Proton acceptor" evidence="10">
    <location>
        <position position="156"/>
    </location>
</feature>
<comment type="pathway">
    <text evidence="1">Lipid metabolism; fatty acid biosynthesis.</text>
</comment>
<dbReference type="PRINTS" id="PR00081">
    <property type="entry name" value="GDHRDH"/>
</dbReference>
<gene>
    <name evidence="13" type="primary">fabI</name>
    <name evidence="13" type="ORF">skT53_19890</name>
</gene>
<evidence type="ECO:0000256" key="12">
    <source>
        <dbReference type="PIRSR" id="PIRSR000094-3"/>
    </source>
</evidence>
<dbReference type="KEGG" id="eff:skT53_19890"/>
<evidence type="ECO:0000256" key="11">
    <source>
        <dbReference type="PIRSR" id="PIRSR000094-2"/>
    </source>
</evidence>
<evidence type="ECO:0000256" key="8">
    <source>
        <dbReference type="ARBA" id="ARBA00023160"/>
    </source>
</evidence>
<evidence type="ECO:0000256" key="10">
    <source>
        <dbReference type="PIRSR" id="PIRSR000094-1"/>
    </source>
</evidence>
<feature type="binding site" evidence="12">
    <location>
        <position position="41"/>
    </location>
    <ligand>
        <name>NAD(+)</name>
        <dbReference type="ChEBI" id="CHEBI:57540"/>
    </ligand>
</feature>
<evidence type="ECO:0000256" key="9">
    <source>
        <dbReference type="PIRNR" id="PIRNR000094"/>
    </source>
</evidence>
<dbReference type="CDD" id="cd05372">
    <property type="entry name" value="ENR_SDR"/>
    <property type="match status" value="1"/>
</dbReference>
<dbReference type="InterPro" id="IPR002347">
    <property type="entry name" value="SDR_fam"/>
</dbReference>
<keyword evidence="3 9" id="KW-0444">Lipid biosynthesis</keyword>
<accession>A0A7I8DA63</accession>
<dbReference type="PIRSF" id="PIRSF000094">
    <property type="entry name" value="Enoyl-ACP_rdct"/>
    <property type="match status" value="1"/>
</dbReference>
<dbReference type="GO" id="GO:0004318">
    <property type="term" value="F:enoyl-[acyl-carrier-protein] reductase (NADH) activity"/>
    <property type="evidence" value="ECO:0007669"/>
    <property type="project" value="UniProtKB-EC"/>
</dbReference>
<dbReference type="EC" id="1.3.1.9" evidence="9"/>
<evidence type="ECO:0000256" key="1">
    <source>
        <dbReference type="ARBA" id="ARBA00005194"/>
    </source>
</evidence>
<dbReference type="InterPro" id="IPR036291">
    <property type="entry name" value="NAD(P)-bd_dom_sf"/>
</dbReference>